<comment type="caution">
    <text evidence="2">The sequence shown here is derived from an EMBL/GenBank/DDBJ whole genome shotgun (WGS) entry which is preliminary data.</text>
</comment>
<evidence type="ECO:0000313" key="2">
    <source>
        <dbReference type="EMBL" id="PIZ46564.1"/>
    </source>
</evidence>
<feature type="transmembrane region" description="Helical" evidence="1">
    <location>
        <begin position="101"/>
        <end position="119"/>
    </location>
</feature>
<sequence>MIQTILKNKIYPFLLVFVFVFSYYIENAVEAYVSQTLLPLLLGLLIALVFYVVWTTIFRREDKAAILTTYSLSAVFLHGHVKNLLDEPSITLAGKTFGEDSLVILMWGVLGIAVLLLVIRAKDSIESVTKSLNIVVLVMIISNLILFAGLMLDGKVVVSEVAYKGKVQVNFDGPIISDDLPDIYHIVLDKYASNGVLETYFNYDNSAHTDVLEEMGFYVAYDARTNYPHTLYSLSTTLNMVYANELAEKMNADPKEVNGELNIIYPGFRNHEVGQILTAAGYDYYHTGNWFYPTQTSSSATENYIFNKSQFRLGEFTDKFLQQTILEPLLGK</sequence>
<keyword evidence="1" id="KW-0472">Membrane</keyword>
<name>A0A2M7TJI1_UNCKA</name>
<proteinExistence type="predicted"/>
<dbReference type="EMBL" id="PFNL01000092">
    <property type="protein sequence ID" value="PIZ46564.1"/>
    <property type="molecule type" value="Genomic_DNA"/>
</dbReference>
<protein>
    <recommendedName>
        <fullName evidence="4">Sulfatase N-terminal domain-containing protein</fullName>
    </recommendedName>
</protein>
<dbReference type="Proteomes" id="UP000228920">
    <property type="component" value="Unassembled WGS sequence"/>
</dbReference>
<evidence type="ECO:0000256" key="1">
    <source>
        <dbReference type="SAM" id="Phobius"/>
    </source>
</evidence>
<keyword evidence="1" id="KW-1133">Transmembrane helix</keyword>
<gene>
    <name evidence="2" type="ORF">COY32_03050</name>
</gene>
<reference evidence="3" key="1">
    <citation type="submission" date="2017-09" db="EMBL/GenBank/DDBJ databases">
        <title>Depth-based differentiation of microbial function through sediment-hosted aquifers and enrichment of novel symbionts in the deep terrestrial subsurface.</title>
        <authorList>
            <person name="Probst A.J."/>
            <person name="Ladd B."/>
            <person name="Jarett J.K."/>
            <person name="Geller-Mcgrath D.E."/>
            <person name="Sieber C.M.K."/>
            <person name="Emerson J.B."/>
            <person name="Anantharaman K."/>
            <person name="Thomas B.C."/>
            <person name="Malmstrom R."/>
            <person name="Stieglmeier M."/>
            <person name="Klingl A."/>
            <person name="Woyke T."/>
            <person name="Ryan C.M."/>
            <person name="Banfield J.F."/>
        </authorList>
    </citation>
    <scope>NUCLEOTIDE SEQUENCE [LARGE SCALE GENOMIC DNA]</scope>
</reference>
<evidence type="ECO:0008006" key="4">
    <source>
        <dbReference type="Google" id="ProtNLM"/>
    </source>
</evidence>
<feature type="transmembrane region" description="Helical" evidence="1">
    <location>
        <begin position="9"/>
        <end position="25"/>
    </location>
</feature>
<feature type="non-terminal residue" evidence="2">
    <location>
        <position position="332"/>
    </location>
</feature>
<feature type="transmembrane region" description="Helical" evidence="1">
    <location>
        <begin position="131"/>
        <end position="152"/>
    </location>
</feature>
<dbReference type="AlphaFoldDB" id="A0A2M7TJI1"/>
<feature type="transmembrane region" description="Helical" evidence="1">
    <location>
        <begin position="37"/>
        <end position="57"/>
    </location>
</feature>
<keyword evidence="1" id="KW-0812">Transmembrane</keyword>
<evidence type="ECO:0000313" key="3">
    <source>
        <dbReference type="Proteomes" id="UP000228920"/>
    </source>
</evidence>
<organism evidence="2 3">
    <name type="scientific">candidate division WWE3 bacterium CG_4_10_14_0_2_um_filter_41_14</name>
    <dbReference type="NCBI Taxonomy" id="1975072"/>
    <lineage>
        <taxon>Bacteria</taxon>
        <taxon>Katanobacteria</taxon>
    </lineage>
</organism>
<accession>A0A2M7TJI1</accession>